<dbReference type="Proteomes" id="UP000178089">
    <property type="component" value="Unassembled WGS sequence"/>
</dbReference>
<proteinExistence type="predicted"/>
<protein>
    <submittedName>
        <fullName evidence="2">Uncharacterized protein</fullName>
    </submittedName>
</protein>
<comment type="caution">
    <text evidence="2">The sequence shown here is derived from an EMBL/GenBank/DDBJ whole genome shotgun (WGS) entry which is preliminary data.</text>
</comment>
<sequence>MNNEILQTISSIFALIGVPATIAGFIYVGRKLQVLDTLAEDMGKVKHNLKVVTDYLTRYHLRFDPGNLKALSPISLTDQGNDFIKELGFDEVFEQNKNDFFNFIDSENPKFKYDVELSAIKSVFSLADRDYMSFLKIYLYNNPSRTINDTAPTLGIYVRDKYLAEHSEIKE</sequence>
<name>A0A1G2N105_9BACT</name>
<dbReference type="EMBL" id="MHRT01000001">
    <property type="protein sequence ID" value="OHA29774.1"/>
    <property type="molecule type" value="Genomic_DNA"/>
</dbReference>
<evidence type="ECO:0000256" key="1">
    <source>
        <dbReference type="SAM" id="Phobius"/>
    </source>
</evidence>
<feature type="transmembrane region" description="Helical" evidence="1">
    <location>
        <begin position="6"/>
        <end position="28"/>
    </location>
</feature>
<keyword evidence="1" id="KW-1133">Transmembrane helix</keyword>
<reference evidence="2 3" key="1">
    <citation type="journal article" date="2016" name="Nat. Commun.">
        <title>Thousands of microbial genomes shed light on interconnected biogeochemical processes in an aquifer system.</title>
        <authorList>
            <person name="Anantharaman K."/>
            <person name="Brown C.T."/>
            <person name="Hug L.A."/>
            <person name="Sharon I."/>
            <person name="Castelle C.J."/>
            <person name="Probst A.J."/>
            <person name="Thomas B.C."/>
            <person name="Singh A."/>
            <person name="Wilkins M.J."/>
            <person name="Karaoz U."/>
            <person name="Brodie E.L."/>
            <person name="Williams K.H."/>
            <person name="Hubbard S.S."/>
            <person name="Banfield J.F."/>
        </authorList>
    </citation>
    <scope>NUCLEOTIDE SEQUENCE [LARGE SCALE GENOMIC DNA]</scope>
</reference>
<organism evidence="2 3">
    <name type="scientific">Candidatus Taylorbacteria bacterium RIFCSPHIGHO2_12_FULL_45_16</name>
    <dbReference type="NCBI Taxonomy" id="1802315"/>
    <lineage>
        <taxon>Bacteria</taxon>
        <taxon>Candidatus Tayloriibacteriota</taxon>
    </lineage>
</organism>
<dbReference type="AlphaFoldDB" id="A0A1G2N105"/>
<evidence type="ECO:0000313" key="3">
    <source>
        <dbReference type="Proteomes" id="UP000178089"/>
    </source>
</evidence>
<keyword evidence="1" id="KW-0812">Transmembrane</keyword>
<keyword evidence="1" id="KW-0472">Membrane</keyword>
<gene>
    <name evidence="2" type="ORF">A3F51_03575</name>
</gene>
<accession>A0A1G2N105</accession>
<dbReference type="STRING" id="1802315.A3F51_03575"/>
<evidence type="ECO:0000313" key="2">
    <source>
        <dbReference type="EMBL" id="OHA29774.1"/>
    </source>
</evidence>